<dbReference type="PROSITE" id="PS00022">
    <property type="entry name" value="EGF_1"/>
    <property type="match status" value="3"/>
</dbReference>
<dbReference type="InterPro" id="IPR038178">
    <property type="entry name" value="Kringle_sf"/>
</dbReference>
<dbReference type="RefSeq" id="XP_032829648.1">
    <property type="nucleotide sequence ID" value="XM_032973757.1"/>
</dbReference>
<keyword evidence="2" id="KW-0964">Secreted</keyword>
<evidence type="ECO:0000256" key="1">
    <source>
        <dbReference type="ARBA" id="ARBA00004613"/>
    </source>
</evidence>
<dbReference type="InterPro" id="IPR050127">
    <property type="entry name" value="Serine_Proteases_S1"/>
</dbReference>
<sequence>MWTAVGLWMFPGLVSWLVSPGICLQSQVQRSVLVAPPPAGVEQSTDGTAVCHFPFVYRNESHPECLQDTLGLQWCGLTANVDSDRRWRYCARAPIVVAGDDYDDQNNNKDYDDDEEDDSNVLNVLDHSSKDGPCKGMTCLFGGVCKVKVGHPGRKLTGAEPVCTCRPPFHGKNCHMVRNPCQRGTCRFRGACLLRLDDPARPKCRCQLGFWGPHCGMSESATPSTSTPSTSTPSNSTVPPLASPTWVARVGHPPGSPAWVANVSDPFPGSSVQRDPCVQPNPCLNGGACFVVRDRSHRRAVTCACPSKFHGLHCNLLKGDCYQGKGSDYRGTMSVTEGRRRCLHWNSPLVLRQHHSAFSAQARASGIGDHNYCRNPDGGTKPWCYFINRNNRKIDWAHCKLQQCQGQKQQGSRGDGAAAACGRTWLGTLRVRVVKGREAGLGARPWQASVQLRGEGASVHRCGGALVHPCWQPLAALRCPWHCAVCRKPAGSYLVRLGKRKLYTHESGEQDFNVSKVIVHPNYSEGSHDADIALLRLRGDAGECATRSAVEVVPVCLPEAAEPAPPGTLCHISGWGARGYHGATTPVLQEAEVRVVDMDACNSSQGYDGRLTAGMLCAGNWEHGGPDACKGDSGGPLTCAVQAAGGEELSVLHGIVSSGRGCGEKYWPGVYTRVSAFVTWIRSSMGDNGTAATGSAAGGATGSA</sequence>
<keyword evidence="6" id="KW-0677">Repeat</keyword>
<dbReference type="PROSITE" id="PS01186">
    <property type="entry name" value="EGF_2"/>
    <property type="match status" value="2"/>
</dbReference>
<accession>A0AAJ7U4E8</accession>
<dbReference type="InterPro" id="IPR000742">
    <property type="entry name" value="EGF"/>
</dbReference>
<dbReference type="SMART" id="SM00020">
    <property type="entry name" value="Tryp_SPc"/>
    <property type="match status" value="1"/>
</dbReference>
<evidence type="ECO:0000256" key="2">
    <source>
        <dbReference type="ARBA" id="ARBA00022525"/>
    </source>
</evidence>
<feature type="domain" description="EGF-like" evidence="14">
    <location>
        <begin position="273"/>
        <end position="315"/>
    </location>
</feature>
<evidence type="ECO:0000256" key="4">
    <source>
        <dbReference type="ARBA" id="ARBA00022670"/>
    </source>
</evidence>
<evidence type="ECO:0000256" key="6">
    <source>
        <dbReference type="ARBA" id="ARBA00022737"/>
    </source>
</evidence>
<dbReference type="SUPFAM" id="SSF57440">
    <property type="entry name" value="Kringle-like"/>
    <property type="match status" value="2"/>
</dbReference>
<evidence type="ECO:0000259" key="16">
    <source>
        <dbReference type="PROSITE" id="PS50240"/>
    </source>
</evidence>
<keyword evidence="9 10" id="KW-1015">Disulfide bond</keyword>
<dbReference type="InterPro" id="IPR000562">
    <property type="entry name" value="FN_type2_dom"/>
</dbReference>
<dbReference type="InterPro" id="IPR000001">
    <property type="entry name" value="Kringle"/>
</dbReference>
<dbReference type="PROSITE" id="PS00021">
    <property type="entry name" value="KRINGLE_1"/>
    <property type="match status" value="1"/>
</dbReference>
<dbReference type="InterPro" id="IPR033116">
    <property type="entry name" value="TRYPSIN_SER"/>
</dbReference>
<dbReference type="CDD" id="cd00190">
    <property type="entry name" value="Tryp_SPc"/>
    <property type="match status" value="1"/>
</dbReference>
<dbReference type="InterPro" id="IPR009003">
    <property type="entry name" value="Peptidase_S1_PA"/>
</dbReference>
<dbReference type="Pfam" id="PF00008">
    <property type="entry name" value="EGF"/>
    <property type="match status" value="1"/>
</dbReference>
<evidence type="ECO:0000313" key="18">
    <source>
        <dbReference type="Proteomes" id="UP001318040"/>
    </source>
</evidence>
<dbReference type="GO" id="GO:0004252">
    <property type="term" value="F:serine-type endopeptidase activity"/>
    <property type="evidence" value="ECO:0007669"/>
    <property type="project" value="InterPro"/>
</dbReference>
<dbReference type="CDD" id="cd00108">
    <property type="entry name" value="KR"/>
    <property type="match status" value="1"/>
</dbReference>
<dbReference type="PROSITE" id="PS51092">
    <property type="entry name" value="FN2_2"/>
    <property type="match status" value="1"/>
</dbReference>
<dbReference type="PRINTS" id="PR00018">
    <property type="entry name" value="KRINGLE"/>
</dbReference>
<dbReference type="FunFam" id="2.40.20.10:FF:000001">
    <property type="entry name" value="Urokinase-type plasminogen activator"/>
    <property type="match status" value="1"/>
</dbReference>
<gene>
    <name evidence="19" type="primary">LOC116953500</name>
</gene>
<dbReference type="AlphaFoldDB" id="A0AAJ7U4E8"/>
<keyword evidence="4" id="KW-0645">Protease</keyword>
<comment type="caution">
    <text evidence="12">Lacks conserved residue(s) required for the propagation of feature annotation.</text>
</comment>
<dbReference type="KEGG" id="pmrn:116953500"/>
<feature type="signal peptide" evidence="13">
    <location>
        <begin position="1"/>
        <end position="23"/>
    </location>
</feature>
<dbReference type="PANTHER" id="PTHR24264">
    <property type="entry name" value="TRYPSIN-RELATED"/>
    <property type="match status" value="1"/>
</dbReference>
<dbReference type="Gene3D" id="2.10.10.10">
    <property type="entry name" value="Fibronectin, type II, collagen-binding"/>
    <property type="match status" value="1"/>
</dbReference>
<proteinExistence type="predicted"/>
<keyword evidence="8" id="KW-0720">Serine protease</keyword>
<keyword evidence="5 13" id="KW-0732">Signal</keyword>
<dbReference type="InterPro" id="IPR013806">
    <property type="entry name" value="Kringle-like"/>
</dbReference>
<keyword evidence="10" id="KW-0245">EGF-like domain</keyword>
<dbReference type="Gene3D" id="2.40.10.10">
    <property type="entry name" value="Trypsin-like serine proteases"/>
    <property type="match status" value="1"/>
</dbReference>
<evidence type="ECO:0000313" key="19">
    <source>
        <dbReference type="RefSeq" id="XP_032829648.1"/>
    </source>
</evidence>
<dbReference type="SMART" id="SM00181">
    <property type="entry name" value="EGF"/>
    <property type="match status" value="3"/>
</dbReference>
<dbReference type="SUPFAM" id="SSF50494">
    <property type="entry name" value="Trypsin-like serine proteases"/>
    <property type="match status" value="1"/>
</dbReference>
<dbReference type="SMART" id="SM00059">
    <property type="entry name" value="FN2"/>
    <property type="match status" value="1"/>
</dbReference>
<evidence type="ECO:0000256" key="9">
    <source>
        <dbReference type="ARBA" id="ARBA00023157"/>
    </source>
</evidence>
<evidence type="ECO:0000256" key="5">
    <source>
        <dbReference type="ARBA" id="ARBA00022729"/>
    </source>
</evidence>
<evidence type="ECO:0000256" key="11">
    <source>
        <dbReference type="PROSITE-ProRule" id="PRU00121"/>
    </source>
</evidence>
<comment type="subcellular location">
    <subcellularLocation>
        <location evidence="1">Secreted</location>
    </subcellularLocation>
</comment>
<feature type="chain" id="PRO_5042495715" evidence="13">
    <location>
        <begin position="24"/>
        <end position="704"/>
    </location>
</feature>
<dbReference type="InterPro" id="IPR001254">
    <property type="entry name" value="Trypsin_dom"/>
</dbReference>
<dbReference type="PANTHER" id="PTHR24264:SF54">
    <property type="entry name" value="PEPTIDASE S1 DOMAIN-CONTAINING PROTEIN"/>
    <property type="match status" value="1"/>
</dbReference>
<dbReference type="InterPro" id="IPR036943">
    <property type="entry name" value="FN_type2_sf"/>
</dbReference>
<dbReference type="PROSITE" id="PS00135">
    <property type="entry name" value="TRYPSIN_SER"/>
    <property type="match status" value="1"/>
</dbReference>
<dbReference type="PROSITE" id="PS50026">
    <property type="entry name" value="EGF_3"/>
    <property type="match status" value="3"/>
</dbReference>
<feature type="disulfide bond" evidence="10">
    <location>
        <begin position="165"/>
        <end position="174"/>
    </location>
</feature>
<feature type="domain" description="EGF-like" evidence="14">
    <location>
        <begin position="130"/>
        <end position="175"/>
    </location>
</feature>
<keyword evidence="18" id="KW-1185">Reference proteome</keyword>
<evidence type="ECO:0000256" key="7">
    <source>
        <dbReference type="ARBA" id="ARBA00022801"/>
    </source>
</evidence>
<feature type="disulfide bond" evidence="10">
    <location>
        <begin position="305"/>
        <end position="314"/>
    </location>
</feature>
<evidence type="ECO:0000259" key="14">
    <source>
        <dbReference type="PROSITE" id="PS50026"/>
    </source>
</evidence>
<dbReference type="Pfam" id="PF00089">
    <property type="entry name" value="Trypsin"/>
    <property type="match status" value="1"/>
</dbReference>
<keyword evidence="3 11" id="KW-0420">Kringle</keyword>
<dbReference type="InterPro" id="IPR018056">
    <property type="entry name" value="Kringle_CS"/>
</dbReference>
<protein>
    <submittedName>
        <fullName evidence="19">Urokinase-type plasminogen activator-like</fullName>
    </submittedName>
</protein>
<evidence type="ECO:0000259" key="17">
    <source>
        <dbReference type="PROSITE" id="PS51092"/>
    </source>
</evidence>
<dbReference type="FunFam" id="2.40.10.10:FF:000053">
    <property type="entry name" value="Neurotrypsin"/>
    <property type="match status" value="1"/>
</dbReference>
<evidence type="ECO:0000256" key="3">
    <source>
        <dbReference type="ARBA" id="ARBA00022572"/>
    </source>
</evidence>
<dbReference type="Gene3D" id="2.40.20.10">
    <property type="entry name" value="Plasminogen Kringle 4"/>
    <property type="match status" value="1"/>
</dbReference>
<evidence type="ECO:0000256" key="8">
    <source>
        <dbReference type="ARBA" id="ARBA00022825"/>
    </source>
</evidence>
<keyword evidence="7" id="KW-0378">Hydrolase</keyword>
<reference evidence="19" key="1">
    <citation type="submission" date="2025-08" db="UniProtKB">
        <authorList>
            <consortium name="RefSeq"/>
        </authorList>
    </citation>
    <scope>IDENTIFICATION</scope>
    <source>
        <tissue evidence="19">Sperm</tissue>
    </source>
</reference>
<dbReference type="InterPro" id="IPR043504">
    <property type="entry name" value="Peptidase_S1_PA_chymotrypsin"/>
</dbReference>
<feature type="disulfide bond" evidence="10">
    <location>
        <begin position="206"/>
        <end position="215"/>
    </location>
</feature>
<dbReference type="PRINTS" id="PR00722">
    <property type="entry name" value="CHYMOTRYPSIN"/>
</dbReference>
<dbReference type="InterPro" id="IPR001314">
    <property type="entry name" value="Peptidase_S1A"/>
</dbReference>
<feature type="domain" description="Peptidase S1" evidence="16">
    <location>
        <begin position="433"/>
        <end position="686"/>
    </location>
</feature>
<name>A0AAJ7U4E8_PETMA</name>
<organism evidence="18 19">
    <name type="scientific">Petromyzon marinus</name>
    <name type="common">Sea lamprey</name>
    <dbReference type="NCBI Taxonomy" id="7757"/>
    <lineage>
        <taxon>Eukaryota</taxon>
        <taxon>Metazoa</taxon>
        <taxon>Chordata</taxon>
        <taxon>Craniata</taxon>
        <taxon>Vertebrata</taxon>
        <taxon>Cyclostomata</taxon>
        <taxon>Hyperoartia</taxon>
        <taxon>Petromyzontiformes</taxon>
        <taxon>Petromyzontidae</taxon>
        <taxon>Petromyzon</taxon>
    </lineage>
</organism>
<feature type="domain" description="Fibronectin type-II" evidence="17">
    <location>
        <begin position="46"/>
        <end position="92"/>
    </location>
</feature>
<dbReference type="Pfam" id="PF00040">
    <property type="entry name" value="fn2"/>
    <property type="match status" value="1"/>
</dbReference>
<evidence type="ECO:0000256" key="10">
    <source>
        <dbReference type="PROSITE-ProRule" id="PRU00076"/>
    </source>
</evidence>
<dbReference type="PROSITE" id="PS50240">
    <property type="entry name" value="TRYPSIN_DOM"/>
    <property type="match status" value="1"/>
</dbReference>
<dbReference type="SMART" id="SM00130">
    <property type="entry name" value="KR"/>
    <property type="match status" value="1"/>
</dbReference>
<feature type="domain" description="Kringle" evidence="15">
    <location>
        <begin position="320"/>
        <end position="404"/>
    </location>
</feature>
<feature type="domain" description="EGF-like" evidence="14">
    <location>
        <begin position="177"/>
        <end position="216"/>
    </location>
</feature>
<evidence type="ECO:0000256" key="13">
    <source>
        <dbReference type="SAM" id="SignalP"/>
    </source>
</evidence>
<dbReference type="CDD" id="cd00062">
    <property type="entry name" value="FN2"/>
    <property type="match status" value="1"/>
</dbReference>
<dbReference type="GO" id="GO:0006508">
    <property type="term" value="P:proteolysis"/>
    <property type="evidence" value="ECO:0007669"/>
    <property type="project" value="UniProtKB-KW"/>
</dbReference>
<evidence type="ECO:0000259" key="15">
    <source>
        <dbReference type="PROSITE" id="PS50070"/>
    </source>
</evidence>
<dbReference type="GO" id="GO:0005615">
    <property type="term" value="C:extracellular space"/>
    <property type="evidence" value="ECO:0007669"/>
    <property type="project" value="TreeGrafter"/>
</dbReference>
<dbReference type="Pfam" id="PF00051">
    <property type="entry name" value="Kringle"/>
    <property type="match status" value="1"/>
</dbReference>
<dbReference type="Gene3D" id="2.10.25.10">
    <property type="entry name" value="Laminin"/>
    <property type="match status" value="2"/>
</dbReference>
<dbReference type="PROSITE" id="PS50070">
    <property type="entry name" value="KRINGLE_2"/>
    <property type="match status" value="1"/>
</dbReference>
<dbReference type="Proteomes" id="UP001318040">
    <property type="component" value="Chromosome 52"/>
</dbReference>
<evidence type="ECO:0000256" key="12">
    <source>
        <dbReference type="PROSITE-ProRule" id="PRU00479"/>
    </source>
</evidence>